<dbReference type="EMBL" id="PZJX01000061">
    <property type="protein sequence ID" value="PTE06599.1"/>
    <property type="molecule type" value="Genomic_DNA"/>
</dbReference>
<comment type="caution">
    <text evidence="1">The sequence shown here is derived from an EMBL/GenBank/DDBJ whole genome shotgun (WGS) entry which is preliminary data.</text>
</comment>
<accession>A0A2T4ILS2</accession>
<evidence type="ECO:0008006" key="3">
    <source>
        <dbReference type="Google" id="ProtNLM"/>
    </source>
</evidence>
<gene>
    <name evidence="1" type="ORF">C9427_30720</name>
</gene>
<dbReference type="Proteomes" id="UP000240259">
    <property type="component" value="Unassembled WGS sequence"/>
</dbReference>
<organism evidence="1 2">
    <name type="scientific">Mesorhizobium helmanticense</name>
    <dbReference type="NCBI Taxonomy" id="1776423"/>
    <lineage>
        <taxon>Bacteria</taxon>
        <taxon>Pseudomonadati</taxon>
        <taxon>Pseudomonadota</taxon>
        <taxon>Alphaproteobacteria</taxon>
        <taxon>Hyphomicrobiales</taxon>
        <taxon>Phyllobacteriaceae</taxon>
        <taxon>Mesorhizobium</taxon>
    </lineage>
</organism>
<evidence type="ECO:0000313" key="2">
    <source>
        <dbReference type="Proteomes" id="UP000240259"/>
    </source>
</evidence>
<dbReference type="OrthoDB" id="8071819at2"/>
<proteinExistence type="predicted"/>
<evidence type="ECO:0000313" key="1">
    <source>
        <dbReference type="EMBL" id="PTE06599.1"/>
    </source>
</evidence>
<keyword evidence="2" id="KW-1185">Reference proteome</keyword>
<name>A0A2T4ILS2_9HYPH</name>
<dbReference type="RefSeq" id="WP_107652769.1">
    <property type="nucleotide sequence ID" value="NZ_PZJX01000061.1"/>
</dbReference>
<sequence>MRSLLYARSAPIQSAITITIDLDRKGKATVAHKPEWADCGLCGEHRLTTREHVVPKSLYAPTRSNSRFQRIIIAACKDCNNGSADDDAHFRFVLTLAGDTNSTVDELWSGKVRRALAEKDGRRRALDVFALMRPAPDVGPDRHRIYPADDPRVLRSVRKIIRGLSRHHRLNYPIRDDQVLADVQRLPLADDLFAAMEHRSAEPDVLEYAYLHLDDPEGLLSQWWLRFFKRTSFTGLVYASEAKRQEVVRSMAG</sequence>
<dbReference type="AlphaFoldDB" id="A0A2T4ILS2"/>
<protein>
    <recommendedName>
        <fullName evidence="3">HNH endonuclease</fullName>
    </recommendedName>
</protein>
<reference evidence="1 2" key="1">
    <citation type="submission" date="2018-03" db="EMBL/GenBank/DDBJ databases">
        <title>Genome sequence of the symbiotic type strain Mesorhizobium helmanticense CSLC115NT isolated from Lotus corniculatus nodules.</title>
        <authorList>
            <person name="Sannazzaro A.I."/>
            <person name="Torres Tejerizo G.A."/>
            <person name="Dip D."/>
            <person name="Caballero M."/>
            <person name="Pistorio M."/>
            <person name="Estrella M.J."/>
        </authorList>
    </citation>
    <scope>NUCLEOTIDE SEQUENCE [LARGE SCALE GENOMIC DNA]</scope>
    <source>
        <strain evidence="1 2">CSLC115N</strain>
    </source>
</reference>